<protein>
    <submittedName>
        <fullName evidence="1">Uncharacterized protein</fullName>
    </submittedName>
</protein>
<accession>A0A560L120</accession>
<proteinExistence type="predicted"/>
<evidence type="ECO:0000313" key="1">
    <source>
        <dbReference type="EMBL" id="TWB86880.1"/>
    </source>
</evidence>
<name>A0A560L120_9BRAD</name>
<dbReference type="RefSeq" id="WP_146993067.1">
    <property type="nucleotide sequence ID" value="NZ_VITY01000025.1"/>
</dbReference>
<dbReference type="EMBL" id="VITY01000025">
    <property type="protein sequence ID" value="TWB86880.1"/>
    <property type="molecule type" value="Genomic_DNA"/>
</dbReference>
<sequence length="149" mass="16543">MPFDLESSLKLAGAGLAAAGLFFTGYQIRETNRTLVFTTEQGIYKESRDILRFLADNPGALIAAQSEDVSTHDAKERAKLSSQIGVLLNFYNATLVERNSEYISPEFRKSLVADFCILAKLPQISKRLPDKPNQPFQTLAQIKRSDCNG</sequence>
<keyword evidence="2" id="KW-1185">Reference proteome</keyword>
<dbReference type="Proteomes" id="UP000321304">
    <property type="component" value="Unassembled WGS sequence"/>
</dbReference>
<evidence type="ECO:0000313" key="2">
    <source>
        <dbReference type="Proteomes" id="UP000321304"/>
    </source>
</evidence>
<dbReference type="OrthoDB" id="9825742at2"/>
<reference evidence="1 2" key="1">
    <citation type="submission" date="2019-06" db="EMBL/GenBank/DDBJ databases">
        <title>Genomic Encyclopedia of Type Strains, Phase IV (KMG-V): Genome sequencing to study the core and pangenomes of soil and plant-associated prokaryotes.</title>
        <authorList>
            <person name="Whitman W."/>
        </authorList>
    </citation>
    <scope>NUCLEOTIDE SEQUENCE [LARGE SCALE GENOMIC DNA]</scope>
    <source>
        <strain evidence="1 2">BR 10355</strain>
    </source>
</reference>
<dbReference type="AlphaFoldDB" id="A0A560L120"/>
<comment type="caution">
    <text evidence="1">The sequence shown here is derived from an EMBL/GenBank/DDBJ whole genome shotgun (WGS) entry which is preliminary data.</text>
</comment>
<organism evidence="1 2">
    <name type="scientific">Bradyrhizobium macuxiense</name>
    <dbReference type="NCBI Taxonomy" id="1755647"/>
    <lineage>
        <taxon>Bacteria</taxon>
        <taxon>Pseudomonadati</taxon>
        <taxon>Pseudomonadota</taxon>
        <taxon>Alphaproteobacteria</taxon>
        <taxon>Hyphomicrobiales</taxon>
        <taxon>Nitrobacteraceae</taxon>
        <taxon>Bradyrhizobium</taxon>
    </lineage>
</organism>
<gene>
    <name evidence="1" type="ORF">FBZ93_1256</name>
</gene>